<dbReference type="InterPro" id="IPR012363">
    <property type="entry name" value="PduX"/>
</dbReference>
<comment type="caution">
    <text evidence="3">The sequence shown here is derived from an EMBL/GenBank/DDBJ whole genome shotgun (WGS) entry which is preliminary data.</text>
</comment>
<dbReference type="Pfam" id="PF00288">
    <property type="entry name" value="GHMP_kinases_N"/>
    <property type="match status" value="1"/>
</dbReference>
<dbReference type="GO" id="GO:0005524">
    <property type="term" value="F:ATP binding"/>
    <property type="evidence" value="ECO:0007669"/>
    <property type="project" value="InterPro"/>
</dbReference>
<dbReference type="SUPFAM" id="SSF54211">
    <property type="entry name" value="Ribosomal protein S5 domain 2-like"/>
    <property type="match status" value="1"/>
</dbReference>
<keyword evidence="1 3" id="KW-0418">Kinase</keyword>
<dbReference type="InterPro" id="IPR014721">
    <property type="entry name" value="Ribsml_uS5_D2-typ_fold_subgr"/>
</dbReference>
<evidence type="ECO:0000313" key="4">
    <source>
        <dbReference type="Proteomes" id="UP000219775"/>
    </source>
</evidence>
<dbReference type="EMBL" id="NUDP01000062">
    <property type="protein sequence ID" value="PEM67654.1"/>
    <property type="molecule type" value="Genomic_DNA"/>
</dbReference>
<dbReference type="AlphaFoldDB" id="A0A2B6RCW0"/>
<keyword evidence="1 3" id="KW-0808">Transferase</keyword>
<dbReference type="PIRSF" id="PIRSF033887">
    <property type="entry name" value="PduX"/>
    <property type="match status" value="1"/>
</dbReference>
<proteinExistence type="predicted"/>
<evidence type="ECO:0000313" key="3">
    <source>
        <dbReference type="EMBL" id="PEM67654.1"/>
    </source>
</evidence>
<accession>A0A2B6RCW0</accession>
<dbReference type="InterPro" id="IPR020568">
    <property type="entry name" value="Ribosomal_Su5_D2-typ_SF"/>
</dbReference>
<name>A0A2B6RCW0_9BACI</name>
<sequence length="312" mass="34934">MVKQISQEKIVGKGCSFGTFGELLQGAYGEEGLDFLVTFPITKYSYATYVPNVNGGEIKVFPHEKKKAQAFVVKLLKYLGISTGGFVNIYSEIPVGKGLASSTADLVSCARAVSDYYGIKLDIREIEEILRQIEPSDGVMYPGITSYFHKKVEKKEFLGCVPGITVVGIDEGGIVDTIKFNKREKHFNQAEKIEYGFLLDELSHAIKSLDYITIGKIATKSAEMNQRLQPKKTLDKLIYINKQIDGMGVIIAHSGTCLGIMLSPFLPDYEEKLHLAKNYLYQLRGELSIYYSWDSESYSVNTIQNYPRNINV</sequence>
<feature type="domain" description="GHMP kinase N-terminal" evidence="2">
    <location>
        <begin position="73"/>
        <end position="135"/>
    </location>
</feature>
<dbReference type="Proteomes" id="UP000219775">
    <property type="component" value="Unassembled WGS sequence"/>
</dbReference>
<organism evidence="3 4">
    <name type="scientific">Bacillus pseudomycoides</name>
    <dbReference type="NCBI Taxonomy" id="64104"/>
    <lineage>
        <taxon>Bacteria</taxon>
        <taxon>Bacillati</taxon>
        <taxon>Bacillota</taxon>
        <taxon>Bacilli</taxon>
        <taxon>Bacillales</taxon>
        <taxon>Bacillaceae</taxon>
        <taxon>Bacillus</taxon>
        <taxon>Bacillus cereus group</taxon>
    </lineage>
</organism>
<dbReference type="Gene3D" id="3.30.230.10">
    <property type="match status" value="1"/>
</dbReference>
<dbReference type="GO" id="GO:0016301">
    <property type="term" value="F:kinase activity"/>
    <property type="evidence" value="ECO:0007669"/>
    <property type="project" value="UniProtKB-KW"/>
</dbReference>
<dbReference type="InterPro" id="IPR006204">
    <property type="entry name" value="GHMP_kinase_N_dom"/>
</dbReference>
<evidence type="ECO:0000256" key="1">
    <source>
        <dbReference type="ARBA" id="ARBA00022777"/>
    </source>
</evidence>
<gene>
    <name evidence="3" type="ORF">CN613_17590</name>
</gene>
<protein>
    <submittedName>
        <fullName evidence="3">Kinase</fullName>
    </submittedName>
</protein>
<reference evidence="3 4" key="1">
    <citation type="submission" date="2017-09" db="EMBL/GenBank/DDBJ databases">
        <title>Large-scale bioinformatics analysis of Bacillus genomes uncovers conserved roles of natural products in bacterial physiology.</title>
        <authorList>
            <consortium name="Agbiome Team Llc"/>
            <person name="Bleich R.M."/>
            <person name="Grubbs K.J."/>
            <person name="Santa Maria K.C."/>
            <person name="Allen S.E."/>
            <person name="Farag S."/>
            <person name="Shank E.A."/>
            <person name="Bowers A."/>
        </authorList>
    </citation>
    <scope>NUCLEOTIDE SEQUENCE [LARGE SCALE GENOMIC DNA]</scope>
    <source>
        <strain evidence="3 4">AFS009893</strain>
    </source>
</reference>
<evidence type="ECO:0000259" key="2">
    <source>
        <dbReference type="Pfam" id="PF00288"/>
    </source>
</evidence>